<name>A0ABN6S565_9BACT</name>
<dbReference type="InterPro" id="IPR002477">
    <property type="entry name" value="Peptidoglycan-bd-like"/>
</dbReference>
<evidence type="ECO:0000256" key="1">
    <source>
        <dbReference type="SAM" id="SignalP"/>
    </source>
</evidence>
<dbReference type="RefSeq" id="WP_281760871.1">
    <property type="nucleotide sequence ID" value="NZ_AP026709.1"/>
</dbReference>
<dbReference type="PROSITE" id="PS51257">
    <property type="entry name" value="PROKAR_LIPOPROTEIN"/>
    <property type="match status" value="1"/>
</dbReference>
<proteinExistence type="predicted"/>
<feature type="chain" id="PRO_5046222816" description="Peptidoglycan binding-like domain-containing protein" evidence="1">
    <location>
        <begin position="20"/>
        <end position="440"/>
    </location>
</feature>
<organism evidence="3 4">
    <name type="scientific">Pseudodesulfovibrio nedwellii</name>
    <dbReference type="NCBI Taxonomy" id="2973072"/>
    <lineage>
        <taxon>Bacteria</taxon>
        <taxon>Pseudomonadati</taxon>
        <taxon>Thermodesulfobacteriota</taxon>
        <taxon>Desulfovibrionia</taxon>
        <taxon>Desulfovibrionales</taxon>
        <taxon>Desulfovibrionaceae</taxon>
    </lineage>
</organism>
<gene>
    <name evidence="3" type="ORF">SYK_27340</name>
</gene>
<reference evidence="3 4" key="1">
    <citation type="submission" date="2022-08" db="EMBL/GenBank/DDBJ databases">
        <title>Genome Sequence of the sulphate-reducing bacterium, Pseudodesulfovibrio sp. SYK.</title>
        <authorList>
            <person name="Kondo R."/>
            <person name="Kataoka T."/>
        </authorList>
    </citation>
    <scope>NUCLEOTIDE SEQUENCE [LARGE SCALE GENOMIC DNA]</scope>
    <source>
        <strain evidence="3 4">SYK</strain>
    </source>
</reference>
<accession>A0ABN6S565</accession>
<dbReference type="InterPro" id="IPR036365">
    <property type="entry name" value="PGBD-like_sf"/>
</dbReference>
<keyword evidence="1" id="KW-0732">Signal</keyword>
<sequence>MRKYTVLTILVLFSLALTACKMDGLGSTPPPPPPKKVQTPEVIPVKQEQAPDDIKLVTSALLERLRGGKIAVENVTFDPAGRHAVGEKEFDYEGFDVQNVAVTGYETTVLNQGEVLVMLEGVFLFKDVINRRAGVYYAAQYVVTKRSVNITKSVVVGIPPDFPRVETFFVKEKTFKAVASTLTSYMDYYLFAIENAEPMTYGEDGSRTGIKSKYFIMTFCKDRLFQESSLAMKVTSRAYGAGTKLADAISINDSGWRILIAGGEFTPGSSKSRFYVGVTYKQDPTGYLPAVVVGEFANVKKDRTEAPPAPVAAVAAPAAPATASPAPASVAAPAPAIAAPAPAMAAPAPAIAAPAPAAIQSAPTDGPLGAGRAFLNPVFPEDVKVMQVRLRELGYYKGKIDQNFGPLTKQALDNFAVKYGFPKGQWSLGVQKALFKGTGL</sequence>
<dbReference type="SUPFAM" id="SSF47090">
    <property type="entry name" value="PGBD-like"/>
    <property type="match status" value="1"/>
</dbReference>
<evidence type="ECO:0000313" key="4">
    <source>
        <dbReference type="Proteomes" id="UP001317742"/>
    </source>
</evidence>
<protein>
    <recommendedName>
        <fullName evidence="2">Peptidoglycan binding-like domain-containing protein</fullName>
    </recommendedName>
</protein>
<feature type="domain" description="Peptidoglycan binding-like" evidence="2">
    <location>
        <begin position="381"/>
        <end position="415"/>
    </location>
</feature>
<dbReference type="Pfam" id="PF01471">
    <property type="entry name" value="PG_binding_1"/>
    <property type="match status" value="1"/>
</dbReference>
<dbReference type="InterPro" id="IPR036366">
    <property type="entry name" value="PGBDSf"/>
</dbReference>
<feature type="signal peptide" evidence="1">
    <location>
        <begin position="1"/>
        <end position="19"/>
    </location>
</feature>
<dbReference type="EMBL" id="AP026709">
    <property type="protein sequence ID" value="BDQ38374.1"/>
    <property type="molecule type" value="Genomic_DNA"/>
</dbReference>
<evidence type="ECO:0000313" key="3">
    <source>
        <dbReference type="EMBL" id="BDQ38374.1"/>
    </source>
</evidence>
<evidence type="ECO:0000259" key="2">
    <source>
        <dbReference type="Pfam" id="PF01471"/>
    </source>
</evidence>
<keyword evidence="4" id="KW-1185">Reference proteome</keyword>
<dbReference type="Proteomes" id="UP001317742">
    <property type="component" value="Chromosome"/>
</dbReference>
<dbReference type="Gene3D" id="1.10.101.10">
    <property type="entry name" value="PGBD-like superfamily/PGBD"/>
    <property type="match status" value="1"/>
</dbReference>